<dbReference type="PROSITE" id="PS50983">
    <property type="entry name" value="FE_B12_PBP"/>
    <property type="match status" value="1"/>
</dbReference>
<protein>
    <recommendedName>
        <fullName evidence="1">Fe/B12 periplasmic-binding domain-containing protein</fullName>
    </recommendedName>
</protein>
<proteinExistence type="predicted"/>
<gene>
    <name evidence="2" type="ORF">METZ01_LOCUS270233</name>
</gene>
<accession>A0A382JZX1</accession>
<dbReference type="SUPFAM" id="SSF53807">
    <property type="entry name" value="Helical backbone' metal receptor"/>
    <property type="match status" value="1"/>
</dbReference>
<dbReference type="Pfam" id="PF01497">
    <property type="entry name" value="Peripla_BP_2"/>
    <property type="match status" value="1"/>
</dbReference>
<evidence type="ECO:0000313" key="2">
    <source>
        <dbReference type="EMBL" id="SVC17379.1"/>
    </source>
</evidence>
<sequence>MRILSLIASSTEIIHSLGCGDKLIGRSHECDYPPSVVDLPYCTEPRFNVAGSSVEIDNRVKSILQKALSVYRIDEQKLIELNPDLIVTQSQCDVCAVSLSDVENAVSKMLDKNPQIVSLEPNQLSEIWDDIQKVASALNVKEKGDLLVSAMRERINTLSKMVGNLEKRTVTCIEWIEPLMAAGNWVPELVEIAGGINLFGFKGKHSPWMEFEDLIDKDPDIIIIMPCGYDINKSRDEMETLKNFPEWIDLKAVQNGEVYLTDGNQYFNRPGPRLVDSLEILIEIIHLDKFDFGHKDIGWEKFD</sequence>
<dbReference type="Gene3D" id="3.40.50.1980">
    <property type="entry name" value="Nitrogenase molybdenum iron protein domain"/>
    <property type="match status" value="2"/>
</dbReference>
<dbReference type="AlphaFoldDB" id="A0A382JZX1"/>
<evidence type="ECO:0000259" key="1">
    <source>
        <dbReference type="PROSITE" id="PS50983"/>
    </source>
</evidence>
<name>A0A382JZX1_9ZZZZ</name>
<dbReference type="EMBL" id="UINC01077343">
    <property type="protein sequence ID" value="SVC17379.1"/>
    <property type="molecule type" value="Genomic_DNA"/>
</dbReference>
<dbReference type="CDD" id="cd01144">
    <property type="entry name" value="BtuF"/>
    <property type="match status" value="1"/>
</dbReference>
<organism evidence="2">
    <name type="scientific">marine metagenome</name>
    <dbReference type="NCBI Taxonomy" id="408172"/>
    <lineage>
        <taxon>unclassified sequences</taxon>
        <taxon>metagenomes</taxon>
        <taxon>ecological metagenomes</taxon>
    </lineage>
</organism>
<reference evidence="2" key="1">
    <citation type="submission" date="2018-05" db="EMBL/GenBank/DDBJ databases">
        <authorList>
            <person name="Lanie J.A."/>
            <person name="Ng W.-L."/>
            <person name="Kazmierczak K.M."/>
            <person name="Andrzejewski T.M."/>
            <person name="Davidsen T.M."/>
            <person name="Wayne K.J."/>
            <person name="Tettelin H."/>
            <person name="Glass J.I."/>
            <person name="Rusch D."/>
            <person name="Podicherti R."/>
            <person name="Tsui H.-C.T."/>
            <person name="Winkler M.E."/>
        </authorList>
    </citation>
    <scope>NUCLEOTIDE SEQUENCE</scope>
</reference>
<dbReference type="PANTHER" id="PTHR42860:SF1">
    <property type="entry name" value="VITAMIN B12-BINDING PROTEIN"/>
    <property type="match status" value="1"/>
</dbReference>
<dbReference type="PANTHER" id="PTHR42860">
    <property type="entry name" value="VITAMIN B12-BINDING PROTEIN"/>
    <property type="match status" value="1"/>
</dbReference>
<dbReference type="InterPro" id="IPR051030">
    <property type="entry name" value="Vitamin_B12-ABC_binding"/>
</dbReference>
<dbReference type="InterPro" id="IPR002491">
    <property type="entry name" value="ABC_transptr_periplasmic_BD"/>
</dbReference>
<feature type="domain" description="Fe/B12 periplasmic-binding" evidence="1">
    <location>
        <begin position="2"/>
        <end position="289"/>
    </location>
</feature>